<dbReference type="Proteomes" id="UP001630303">
    <property type="component" value="Unassembled WGS sequence"/>
</dbReference>
<evidence type="ECO:0000259" key="3">
    <source>
        <dbReference type="PROSITE" id="PS51755"/>
    </source>
</evidence>
<dbReference type="SMART" id="SM00862">
    <property type="entry name" value="Trans_reg_C"/>
    <property type="match status" value="1"/>
</dbReference>
<dbReference type="Pfam" id="PF00486">
    <property type="entry name" value="Trans_reg_C"/>
    <property type="match status" value="1"/>
</dbReference>
<feature type="domain" description="OmpR/PhoB-type" evidence="3">
    <location>
        <begin position="134"/>
        <end position="233"/>
    </location>
</feature>
<dbReference type="Gene3D" id="1.10.10.10">
    <property type="entry name" value="Winged helix-like DNA-binding domain superfamily/Winged helix DNA-binding domain"/>
    <property type="match status" value="1"/>
</dbReference>
<evidence type="ECO:0000313" key="5">
    <source>
        <dbReference type="Proteomes" id="UP001630303"/>
    </source>
</evidence>
<dbReference type="InterPro" id="IPR036388">
    <property type="entry name" value="WH-like_DNA-bd_sf"/>
</dbReference>
<dbReference type="InterPro" id="IPR016032">
    <property type="entry name" value="Sig_transdc_resp-reg_C-effctor"/>
</dbReference>
<comment type="caution">
    <text evidence="4">The sequence shown here is derived from an EMBL/GenBank/DDBJ whole genome shotgun (WGS) entry which is preliminary data.</text>
</comment>
<keyword evidence="5" id="KW-1185">Reference proteome</keyword>
<proteinExistence type="predicted"/>
<gene>
    <name evidence="4" type="ORF">P5G46_06445</name>
</gene>
<dbReference type="RefSeq" id="WP_408905241.1">
    <property type="nucleotide sequence ID" value="NZ_JAROCE010000001.1"/>
</dbReference>
<organism evidence="4 5">
    <name type="scientific">Microbacterium mcarthurae</name>
    <dbReference type="NCBI Taxonomy" id="3035918"/>
    <lineage>
        <taxon>Bacteria</taxon>
        <taxon>Bacillati</taxon>
        <taxon>Actinomycetota</taxon>
        <taxon>Actinomycetes</taxon>
        <taxon>Micrococcales</taxon>
        <taxon>Microbacteriaceae</taxon>
        <taxon>Microbacterium</taxon>
    </lineage>
</organism>
<dbReference type="CDD" id="cd00383">
    <property type="entry name" value="trans_reg_C"/>
    <property type="match status" value="1"/>
</dbReference>
<keyword evidence="1 2" id="KW-0238">DNA-binding</keyword>
<reference evidence="4 5" key="1">
    <citation type="submission" date="2023-03" db="EMBL/GenBank/DDBJ databases">
        <title>MT1 and MT2 Draft Genomes of Novel Species.</title>
        <authorList>
            <person name="Venkateswaran K."/>
        </authorList>
    </citation>
    <scope>NUCLEOTIDE SEQUENCE [LARGE SCALE GENOMIC DNA]</scope>
    <source>
        <strain evidence="4 5">IF8SW-P5</strain>
    </source>
</reference>
<protein>
    <submittedName>
        <fullName evidence="4">Winged helix-turn-helix domain-containing protein</fullName>
    </submittedName>
</protein>
<accession>A0ABW9GEC8</accession>
<evidence type="ECO:0000256" key="1">
    <source>
        <dbReference type="ARBA" id="ARBA00023125"/>
    </source>
</evidence>
<name>A0ABW9GEC8_9MICO</name>
<evidence type="ECO:0000256" key="2">
    <source>
        <dbReference type="PROSITE-ProRule" id="PRU01091"/>
    </source>
</evidence>
<feature type="DNA-binding region" description="OmpR/PhoB-type" evidence="2">
    <location>
        <begin position="134"/>
        <end position="233"/>
    </location>
</feature>
<dbReference type="EMBL" id="JAROCE010000001">
    <property type="protein sequence ID" value="MFM2720137.1"/>
    <property type="molecule type" value="Genomic_DNA"/>
</dbReference>
<evidence type="ECO:0000313" key="4">
    <source>
        <dbReference type="EMBL" id="MFM2720137.1"/>
    </source>
</evidence>
<dbReference type="SUPFAM" id="SSF46894">
    <property type="entry name" value="C-terminal effector domain of the bipartite response regulators"/>
    <property type="match status" value="1"/>
</dbReference>
<dbReference type="PROSITE" id="PS51755">
    <property type="entry name" value="OMPR_PHOB"/>
    <property type="match status" value="1"/>
</dbReference>
<dbReference type="InterPro" id="IPR001867">
    <property type="entry name" value="OmpR/PhoB-type_DNA-bd"/>
</dbReference>
<sequence length="233" mass="24126">MTTLAGPVRGAARIVVLSSDPHVVRGSTAEFRHFGASLVLRADVVSALTEVVRDPDTILLVCSDVDCQDMASVLELALATSRSTVLFGVHPAGGLGALGTAVAAGVGGIVDLPVTPERLVAALRDLPVPTTDLPGPVTVGGLVVDRYRHRVELFGTPIPTTPREFDILLALATSYPGVVTLDRLAGGRGRGAGHRASVRVMVAGLRSRFSALAGVARDAVIETQRGVGYRLGP</sequence>